<name>A0AAV7L0R7_PLEWA</name>
<keyword evidence="1" id="KW-0732">Signal</keyword>
<organism evidence="2 3">
    <name type="scientific">Pleurodeles waltl</name>
    <name type="common">Iberian ribbed newt</name>
    <dbReference type="NCBI Taxonomy" id="8319"/>
    <lineage>
        <taxon>Eukaryota</taxon>
        <taxon>Metazoa</taxon>
        <taxon>Chordata</taxon>
        <taxon>Craniata</taxon>
        <taxon>Vertebrata</taxon>
        <taxon>Euteleostomi</taxon>
        <taxon>Amphibia</taxon>
        <taxon>Batrachia</taxon>
        <taxon>Caudata</taxon>
        <taxon>Salamandroidea</taxon>
        <taxon>Salamandridae</taxon>
        <taxon>Pleurodelinae</taxon>
        <taxon>Pleurodeles</taxon>
    </lineage>
</organism>
<comment type="caution">
    <text evidence="2">The sequence shown here is derived from an EMBL/GenBank/DDBJ whole genome shotgun (WGS) entry which is preliminary data.</text>
</comment>
<dbReference type="AlphaFoldDB" id="A0AAV7L0R7"/>
<proteinExistence type="predicted"/>
<accession>A0AAV7L0R7</accession>
<sequence length="136" mass="14527">MFRFVLLLSPFVAKVSEPLVSFNEWCGGPHPHGTFVSSQPRAAAATGFCSVAAAILGHGSREVVGESFPGKLCPKVDRCGLYSCCIFSDPFSSVFKTSGRYYARIKASGLDCGPGAPYYTCSSIGPRPRPPGRRES</sequence>
<dbReference type="EMBL" id="JANPWB010000016">
    <property type="protein sequence ID" value="KAJ1084040.1"/>
    <property type="molecule type" value="Genomic_DNA"/>
</dbReference>
<protein>
    <recommendedName>
        <fullName evidence="4">Secreted protein</fullName>
    </recommendedName>
</protein>
<reference evidence="2" key="1">
    <citation type="journal article" date="2022" name="bioRxiv">
        <title>Sequencing and chromosome-scale assembly of the giantPleurodeles waltlgenome.</title>
        <authorList>
            <person name="Brown T."/>
            <person name="Elewa A."/>
            <person name="Iarovenko S."/>
            <person name="Subramanian E."/>
            <person name="Araus A.J."/>
            <person name="Petzold A."/>
            <person name="Susuki M."/>
            <person name="Suzuki K.-i.T."/>
            <person name="Hayashi T."/>
            <person name="Toyoda A."/>
            <person name="Oliveira C."/>
            <person name="Osipova E."/>
            <person name="Leigh N.D."/>
            <person name="Simon A."/>
            <person name="Yun M.H."/>
        </authorList>
    </citation>
    <scope>NUCLEOTIDE SEQUENCE</scope>
    <source>
        <strain evidence="2">20211129_DDA</strain>
        <tissue evidence="2">Liver</tissue>
    </source>
</reference>
<gene>
    <name evidence="2" type="ORF">NDU88_004195</name>
</gene>
<keyword evidence="3" id="KW-1185">Reference proteome</keyword>
<evidence type="ECO:0008006" key="4">
    <source>
        <dbReference type="Google" id="ProtNLM"/>
    </source>
</evidence>
<feature type="chain" id="PRO_5043350196" description="Secreted protein" evidence="1">
    <location>
        <begin position="17"/>
        <end position="136"/>
    </location>
</feature>
<evidence type="ECO:0000256" key="1">
    <source>
        <dbReference type="SAM" id="SignalP"/>
    </source>
</evidence>
<dbReference type="Proteomes" id="UP001066276">
    <property type="component" value="Chromosome 12"/>
</dbReference>
<evidence type="ECO:0000313" key="3">
    <source>
        <dbReference type="Proteomes" id="UP001066276"/>
    </source>
</evidence>
<evidence type="ECO:0000313" key="2">
    <source>
        <dbReference type="EMBL" id="KAJ1084040.1"/>
    </source>
</evidence>
<feature type="signal peptide" evidence="1">
    <location>
        <begin position="1"/>
        <end position="16"/>
    </location>
</feature>